<dbReference type="InterPro" id="IPR003715">
    <property type="entry name" value="Poly_export_N"/>
</dbReference>
<proteinExistence type="predicted"/>
<feature type="signal peptide" evidence="2">
    <location>
        <begin position="1"/>
        <end position="20"/>
    </location>
</feature>
<evidence type="ECO:0000313" key="6">
    <source>
        <dbReference type="Proteomes" id="UP001259803"/>
    </source>
</evidence>
<name>A0ABU2ZGW0_9SPHN</name>
<dbReference type="InterPro" id="IPR049712">
    <property type="entry name" value="Poly_export"/>
</dbReference>
<feature type="domain" description="Polysaccharide export protein N-terminal" evidence="3">
    <location>
        <begin position="35"/>
        <end position="108"/>
    </location>
</feature>
<evidence type="ECO:0000256" key="2">
    <source>
        <dbReference type="SAM" id="SignalP"/>
    </source>
</evidence>
<sequence length="189" mass="20680">MRITSFTRMMVMGLAMLAAACSGNIPPLAEDGYDAPEYRLASGDRLNITVFGEDALSKEYLVTAAGAVSFPLIGDLPAVGKTSAQLQNDITAGLSQGYLNDPRVNVEILNFRPFFILGEVNNSGEYPYSSNLTVMQAVALAKGFTYRAEKDRVFIRRAGTDEERTYKLNSGRPVYVAPGDTIRVGERYF</sequence>
<dbReference type="Proteomes" id="UP001259803">
    <property type="component" value="Unassembled WGS sequence"/>
</dbReference>
<gene>
    <name evidence="5" type="ORF">RM533_05090</name>
</gene>
<dbReference type="EMBL" id="JAVRHS010000002">
    <property type="protein sequence ID" value="MDT0575554.1"/>
    <property type="molecule type" value="Genomic_DNA"/>
</dbReference>
<dbReference type="Pfam" id="PF02563">
    <property type="entry name" value="Poly_export"/>
    <property type="match status" value="1"/>
</dbReference>
<dbReference type="PANTHER" id="PTHR33619">
    <property type="entry name" value="POLYSACCHARIDE EXPORT PROTEIN GFCE-RELATED"/>
    <property type="match status" value="1"/>
</dbReference>
<dbReference type="PANTHER" id="PTHR33619:SF3">
    <property type="entry name" value="POLYSACCHARIDE EXPORT PROTEIN GFCE-RELATED"/>
    <property type="match status" value="1"/>
</dbReference>
<comment type="caution">
    <text evidence="5">The sequence shown here is derived from an EMBL/GenBank/DDBJ whole genome shotgun (WGS) entry which is preliminary data.</text>
</comment>
<organism evidence="5 6">
    <name type="scientific">Croceicoccus esteveae</name>
    <dbReference type="NCBI Taxonomy" id="3075597"/>
    <lineage>
        <taxon>Bacteria</taxon>
        <taxon>Pseudomonadati</taxon>
        <taxon>Pseudomonadota</taxon>
        <taxon>Alphaproteobacteria</taxon>
        <taxon>Sphingomonadales</taxon>
        <taxon>Erythrobacteraceae</taxon>
        <taxon>Croceicoccus</taxon>
    </lineage>
</organism>
<accession>A0ABU2ZGW0</accession>
<protein>
    <submittedName>
        <fullName evidence="5">Polysaccharide biosynthesis/export family protein</fullName>
    </submittedName>
</protein>
<evidence type="ECO:0000256" key="1">
    <source>
        <dbReference type="ARBA" id="ARBA00022729"/>
    </source>
</evidence>
<dbReference type="Gene3D" id="3.30.1950.10">
    <property type="entry name" value="wza like domain"/>
    <property type="match status" value="1"/>
</dbReference>
<dbReference type="Pfam" id="PF10531">
    <property type="entry name" value="SLBB"/>
    <property type="match status" value="1"/>
</dbReference>
<feature type="domain" description="Soluble ligand binding" evidence="4">
    <location>
        <begin position="114"/>
        <end position="164"/>
    </location>
</feature>
<evidence type="ECO:0000313" key="5">
    <source>
        <dbReference type="EMBL" id="MDT0575554.1"/>
    </source>
</evidence>
<dbReference type="PROSITE" id="PS51257">
    <property type="entry name" value="PROKAR_LIPOPROTEIN"/>
    <property type="match status" value="1"/>
</dbReference>
<evidence type="ECO:0000259" key="3">
    <source>
        <dbReference type="Pfam" id="PF02563"/>
    </source>
</evidence>
<dbReference type="RefSeq" id="WP_311340107.1">
    <property type="nucleotide sequence ID" value="NZ_JAVRHS010000002.1"/>
</dbReference>
<keyword evidence="6" id="KW-1185">Reference proteome</keyword>
<dbReference type="Gene3D" id="3.10.560.10">
    <property type="entry name" value="Outer membrane lipoprotein wza domain like"/>
    <property type="match status" value="1"/>
</dbReference>
<evidence type="ECO:0000259" key="4">
    <source>
        <dbReference type="Pfam" id="PF10531"/>
    </source>
</evidence>
<feature type="chain" id="PRO_5047219139" evidence="2">
    <location>
        <begin position="21"/>
        <end position="189"/>
    </location>
</feature>
<keyword evidence="1 2" id="KW-0732">Signal</keyword>
<dbReference type="InterPro" id="IPR019554">
    <property type="entry name" value="Soluble_ligand-bd"/>
</dbReference>
<reference evidence="5 6" key="1">
    <citation type="submission" date="2023-09" db="EMBL/GenBank/DDBJ databases">
        <authorList>
            <person name="Rey-Velasco X."/>
        </authorList>
    </citation>
    <scope>NUCLEOTIDE SEQUENCE [LARGE SCALE GENOMIC DNA]</scope>
    <source>
        <strain evidence="5 6">F390</strain>
    </source>
</reference>